<reference evidence="2 3" key="1">
    <citation type="submission" date="2024-09" db="EMBL/GenBank/DDBJ databases">
        <title>Chromosome-scale assembly of Riccia sorocarpa.</title>
        <authorList>
            <person name="Paukszto L."/>
        </authorList>
    </citation>
    <scope>NUCLEOTIDE SEQUENCE [LARGE SCALE GENOMIC DNA]</scope>
    <source>
        <strain evidence="2">LP-2024</strain>
        <tissue evidence="2">Aerial parts of the thallus</tissue>
    </source>
</reference>
<comment type="caution">
    <text evidence="2">The sequence shown here is derived from an EMBL/GenBank/DDBJ whole genome shotgun (WGS) entry which is preliminary data.</text>
</comment>
<evidence type="ECO:0000256" key="1">
    <source>
        <dbReference type="SAM" id="MobiDB-lite"/>
    </source>
</evidence>
<name>A0ABD3I6J0_9MARC</name>
<feature type="compositionally biased region" description="Basic and acidic residues" evidence="1">
    <location>
        <begin position="157"/>
        <end position="176"/>
    </location>
</feature>
<dbReference type="AlphaFoldDB" id="A0ABD3I6J0"/>
<dbReference type="Proteomes" id="UP001633002">
    <property type="component" value="Unassembled WGS sequence"/>
</dbReference>
<organism evidence="2 3">
    <name type="scientific">Riccia sorocarpa</name>
    <dbReference type="NCBI Taxonomy" id="122646"/>
    <lineage>
        <taxon>Eukaryota</taxon>
        <taxon>Viridiplantae</taxon>
        <taxon>Streptophyta</taxon>
        <taxon>Embryophyta</taxon>
        <taxon>Marchantiophyta</taxon>
        <taxon>Marchantiopsida</taxon>
        <taxon>Marchantiidae</taxon>
        <taxon>Marchantiales</taxon>
        <taxon>Ricciaceae</taxon>
        <taxon>Riccia</taxon>
    </lineage>
</organism>
<gene>
    <name evidence="2" type="ORF">R1sor_012061</name>
</gene>
<dbReference type="EMBL" id="JBJQOH010000002">
    <property type="protein sequence ID" value="KAL3697985.1"/>
    <property type="molecule type" value="Genomic_DNA"/>
</dbReference>
<sequence>MVESLEDSVGPSPVIKEKKKTCGSCAQVRPVLLTDGGEWLYHIRSVEHQGARTLSDHVPIVLEVVTKEITAGGRPRRSYFKMDARALKKDAVLDRAKAVWAAHPSWAKDKRKRWALALGRIRSLLMEVRNEEIRGRLDMSALEERVEETRGQVQSDNSKEAKTLFEEAESTLRRRE</sequence>
<evidence type="ECO:0000313" key="3">
    <source>
        <dbReference type="Proteomes" id="UP001633002"/>
    </source>
</evidence>
<proteinExistence type="predicted"/>
<feature type="region of interest" description="Disordered" evidence="1">
    <location>
        <begin position="144"/>
        <end position="176"/>
    </location>
</feature>
<keyword evidence="3" id="KW-1185">Reference proteome</keyword>
<evidence type="ECO:0000313" key="2">
    <source>
        <dbReference type="EMBL" id="KAL3697985.1"/>
    </source>
</evidence>
<protein>
    <submittedName>
        <fullName evidence="2">Uncharacterized protein</fullName>
    </submittedName>
</protein>
<accession>A0ABD3I6J0</accession>